<dbReference type="AlphaFoldDB" id="A0A1V9ZG55"/>
<name>A0A1V9ZG55_ACHHY</name>
<reference evidence="2 3" key="1">
    <citation type="journal article" date="2014" name="Genome Biol. Evol.">
        <title>The secreted proteins of Achlya hypogyna and Thraustotheca clavata identify the ancestral oomycete secretome and reveal gene acquisitions by horizontal gene transfer.</title>
        <authorList>
            <person name="Misner I."/>
            <person name="Blouin N."/>
            <person name="Leonard G."/>
            <person name="Richards T.A."/>
            <person name="Lane C.E."/>
        </authorList>
    </citation>
    <scope>NUCLEOTIDE SEQUENCE [LARGE SCALE GENOMIC DNA]</scope>
    <source>
        <strain evidence="2 3">ATCC 48635</strain>
    </source>
</reference>
<gene>
    <name evidence="2" type="ORF">ACHHYP_12893</name>
</gene>
<dbReference type="Proteomes" id="UP000243579">
    <property type="component" value="Unassembled WGS sequence"/>
</dbReference>
<dbReference type="OrthoDB" id="167227at2759"/>
<proteinExistence type="predicted"/>
<evidence type="ECO:0000256" key="1">
    <source>
        <dbReference type="SAM" id="MobiDB-lite"/>
    </source>
</evidence>
<accession>A0A1V9ZG55</accession>
<sequence>MNLEDSCESVDEEAELELSCALQDLAVRCKSFTAKMTDEIPEIADEEEIHEDLECDSKAPRTLKRDRSGQEKDWNYSQTKKELSTIQGNIRELLERLAAEAKRSEGSISDDEDEKDRGDAKAPSNNQRQEK</sequence>
<keyword evidence="3" id="KW-1185">Reference proteome</keyword>
<organism evidence="2 3">
    <name type="scientific">Achlya hypogyna</name>
    <name type="common">Oomycete</name>
    <name type="synonym">Protoachlya hypogyna</name>
    <dbReference type="NCBI Taxonomy" id="1202772"/>
    <lineage>
        <taxon>Eukaryota</taxon>
        <taxon>Sar</taxon>
        <taxon>Stramenopiles</taxon>
        <taxon>Oomycota</taxon>
        <taxon>Saprolegniomycetes</taxon>
        <taxon>Saprolegniales</taxon>
        <taxon>Achlyaceae</taxon>
        <taxon>Achlya</taxon>
    </lineage>
</organism>
<feature type="region of interest" description="Disordered" evidence="1">
    <location>
        <begin position="100"/>
        <end position="131"/>
    </location>
</feature>
<protein>
    <submittedName>
        <fullName evidence="2">Uncharacterized protein</fullName>
    </submittedName>
</protein>
<feature type="region of interest" description="Disordered" evidence="1">
    <location>
        <begin position="47"/>
        <end position="81"/>
    </location>
</feature>
<evidence type="ECO:0000313" key="2">
    <source>
        <dbReference type="EMBL" id="OQR96966.1"/>
    </source>
</evidence>
<dbReference type="EMBL" id="JNBR01000124">
    <property type="protein sequence ID" value="OQR96966.1"/>
    <property type="molecule type" value="Genomic_DNA"/>
</dbReference>
<comment type="caution">
    <text evidence="2">The sequence shown here is derived from an EMBL/GenBank/DDBJ whole genome shotgun (WGS) entry which is preliminary data.</text>
</comment>
<feature type="compositionally biased region" description="Basic and acidic residues" evidence="1">
    <location>
        <begin position="55"/>
        <end position="81"/>
    </location>
</feature>
<evidence type="ECO:0000313" key="3">
    <source>
        <dbReference type="Proteomes" id="UP000243579"/>
    </source>
</evidence>